<feature type="compositionally biased region" description="Acidic residues" evidence="5">
    <location>
        <begin position="334"/>
        <end position="373"/>
    </location>
</feature>
<name>A0A6A6Q8T8_9PEZI</name>
<evidence type="ECO:0000256" key="5">
    <source>
        <dbReference type="SAM" id="MobiDB-lite"/>
    </source>
</evidence>
<proteinExistence type="predicted"/>
<dbReference type="Pfam" id="PF21796">
    <property type="entry name" value="Cac1_C"/>
    <property type="match status" value="1"/>
</dbReference>
<keyword evidence="2" id="KW-0227">DNA damage</keyword>
<keyword evidence="9" id="KW-1185">Reference proteome</keyword>
<protein>
    <recommendedName>
        <fullName evidence="10">Chromatin assembly factor 1 subunit A</fullName>
    </recommendedName>
</protein>
<feature type="region of interest" description="Disordered" evidence="5">
    <location>
        <begin position="1"/>
        <end position="178"/>
    </location>
</feature>
<evidence type="ECO:0000259" key="6">
    <source>
        <dbReference type="Pfam" id="PF12253"/>
    </source>
</evidence>
<comment type="subcellular location">
    <subcellularLocation>
        <location evidence="1">Nucleus</location>
    </subcellularLocation>
</comment>
<evidence type="ECO:0000256" key="3">
    <source>
        <dbReference type="ARBA" id="ARBA00023204"/>
    </source>
</evidence>
<feature type="compositionally biased region" description="Low complexity" evidence="5">
    <location>
        <begin position="7"/>
        <end position="26"/>
    </location>
</feature>
<dbReference type="AlphaFoldDB" id="A0A6A6Q8T8"/>
<dbReference type="GO" id="GO:0006281">
    <property type="term" value="P:DNA repair"/>
    <property type="evidence" value="ECO:0007669"/>
    <property type="project" value="UniProtKB-KW"/>
</dbReference>
<evidence type="ECO:0000313" key="8">
    <source>
        <dbReference type="EMBL" id="KAF2488356.1"/>
    </source>
</evidence>
<dbReference type="EMBL" id="MU004204">
    <property type="protein sequence ID" value="KAF2488356.1"/>
    <property type="molecule type" value="Genomic_DNA"/>
</dbReference>
<sequence>MTTPATSNLPNARAASPAPSSNNSVSGQANAQPGISTNGAKPQKRRKLTPKEQEEKKLEREAKDKAKAEAKAQKDEEKRVKDEERRKKNEEKEEKKRAKELEQQQRENEKRKKDEEKQKKEKSQLRLNAFFKQPQKGSADSPSKPLLSADPMDRRKSLSLEPGIPSRSPSPSKRAPKLTDYERCFLPFELPSRSIIAPYNQFIGGEDEVEAARQRLDNLAPQDHTSMEVSQPESFKSQLASRGPRGSKTIPMRDIIAHINGSSAHPIDLTDEAARASAQPLDLLKKVPMKYLFFPEDVRPPYYGTFTKVPTPQEAARLARNPFYRGLPEADYDYDSEAEWEEPEEGEDLDSEGDDDSEADDDDLESFLDDEDAAENKRRLISGDLEPVSTGLCWEDGRGVARRADGSGEICLEFRELKMGMLLEPRPASIDPFSTAYWEKVATTSPLTLQSRESGAGSLSGLMNPPRLPLTSRPNSMLNGHNSLLANKPGPKPAKVPSAAQFAKPKRMVPPDQLQAFKTAISGSDLTKIALVEALKKQFPKLPKDVINNTLSNVAARVGAKEIEKRWVLLAP</sequence>
<keyword evidence="4" id="KW-0539">Nucleus</keyword>
<feature type="domain" description="Chromatin assembly factor 1 subunit A dimerization" evidence="6">
    <location>
        <begin position="290"/>
        <end position="363"/>
    </location>
</feature>
<evidence type="ECO:0000259" key="7">
    <source>
        <dbReference type="Pfam" id="PF21796"/>
    </source>
</evidence>
<feature type="compositionally biased region" description="Polar residues" evidence="5">
    <location>
        <begin position="27"/>
        <end position="40"/>
    </location>
</feature>
<dbReference type="GO" id="GO:0006334">
    <property type="term" value="P:nucleosome assembly"/>
    <property type="evidence" value="ECO:0007669"/>
    <property type="project" value="TreeGrafter"/>
</dbReference>
<feature type="region of interest" description="Disordered" evidence="5">
    <location>
        <begin position="334"/>
        <end position="381"/>
    </location>
</feature>
<dbReference type="OrthoDB" id="79480at2759"/>
<feature type="compositionally biased region" description="Basic and acidic residues" evidence="5">
    <location>
        <begin position="49"/>
        <end position="124"/>
    </location>
</feature>
<evidence type="ECO:0000313" key="9">
    <source>
        <dbReference type="Proteomes" id="UP000799750"/>
    </source>
</evidence>
<reference evidence="8" key="1">
    <citation type="journal article" date="2020" name="Stud. Mycol.">
        <title>101 Dothideomycetes genomes: a test case for predicting lifestyles and emergence of pathogens.</title>
        <authorList>
            <person name="Haridas S."/>
            <person name="Albert R."/>
            <person name="Binder M."/>
            <person name="Bloem J."/>
            <person name="Labutti K."/>
            <person name="Salamov A."/>
            <person name="Andreopoulos B."/>
            <person name="Baker S."/>
            <person name="Barry K."/>
            <person name="Bills G."/>
            <person name="Bluhm B."/>
            <person name="Cannon C."/>
            <person name="Castanera R."/>
            <person name="Culley D."/>
            <person name="Daum C."/>
            <person name="Ezra D."/>
            <person name="Gonzalez J."/>
            <person name="Henrissat B."/>
            <person name="Kuo A."/>
            <person name="Liang C."/>
            <person name="Lipzen A."/>
            <person name="Lutzoni F."/>
            <person name="Magnuson J."/>
            <person name="Mondo S."/>
            <person name="Nolan M."/>
            <person name="Ohm R."/>
            <person name="Pangilinan J."/>
            <person name="Park H.-J."/>
            <person name="Ramirez L."/>
            <person name="Alfaro M."/>
            <person name="Sun H."/>
            <person name="Tritt A."/>
            <person name="Yoshinaga Y."/>
            <person name="Zwiers L.-H."/>
            <person name="Turgeon B."/>
            <person name="Goodwin S."/>
            <person name="Spatafora J."/>
            <person name="Crous P."/>
            <person name="Grigoriev I."/>
        </authorList>
    </citation>
    <scope>NUCLEOTIDE SEQUENCE</scope>
    <source>
        <strain evidence="8">CBS 269.34</strain>
    </source>
</reference>
<accession>A0A6A6Q8T8</accession>
<dbReference type="GO" id="GO:0005634">
    <property type="term" value="C:nucleus"/>
    <property type="evidence" value="ECO:0007669"/>
    <property type="project" value="UniProtKB-SubCell"/>
</dbReference>
<dbReference type="Pfam" id="PF12253">
    <property type="entry name" value="CAF1A_dimeriz"/>
    <property type="match status" value="1"/>
</dbReference>
<evidence type="ECO:0000256" key="2">
    <source>
        <dbReference type="ARBA" id="ARBA00022763"/>
    </source>
</evidence>
<feature type="compositionally biased region" description="Polar residues" evidence="5">
    <location>
        <begin position="223"/>
        <end position="240"/>
    </location>
</feature>
<evidence type="ECO:0008006" key="10">
    <source>
        <dbReference type="Google" id="ProtNLM"/>
    </source>
</evidence>
<feature type="region of interest" description="Disordered" evidence="5">
    <location>
        <begin position="222"/>
        <end position="247"/>
    </location>
</feature>
<keyword evidence="3" id="KW-0234">DNA repair</keyword>
<feature type="domain" description="Chromatin assembly factor 1 subunit Cac1-like C-terminal" evidence="7">
    <location>
        <begin position="514"/>
        <end position="569"/>
    </location>
</feature>
<gene>
    <name evidence="8" type="ORF">BU16DRAFT_474143</name>
</gene>
<evidence type="ECO:0000256" key="4">
    <source>
        <dbReference type="ARBA" id="ARBA00023242"/>
    </source>
</evidence>
<dbReference type="Proteomes" id="UP000799750">
    <property type="component" value="Unassembled WGS sequence"/>
</dbReference>
<organism evidence="8 9">
    <name type="scientific">Lophium mytilinum</name>
    <dbReference type="NCBI Taxonomy" id="390894"/>
    <lineage>
        <taxon>Eukaryota</taxon>
        <taxon>Fungi</taxon>
        <taxon>Dikarya</taxon>
        <taxon>Ascomycota</taxon>
        <taxon>Pezizomycotina</taxon>
        <taxon>Dothideomycetes</taxon>
        <taxon>Pleosporomycetidae</taxon>
        <taxon>Mytilinidiales</taxon>
        <taxon>Mytilinidiaceae</taxon>
        <taxon>Lophium</taxon>
    </lineage>
</organism>
<dbReference type="PANTHER" id="PTHR15272">
    <property type="entry name" value="CHROMATIN ASSEMBLY FACTOR 1 SUBUNIT A CAF-1 SUBUNIT A"/>
    <property type="match status" value="1"/>
</dbReference>
<dbReference type="PANTHER" id="PTHR15272:SF0">
    <property type="entry name" value="CHROMATIN ASSEMBLY FACTOR 1 SUBUNIT A"/>
    <property type="match status" value="1"/>
</dbReference>
<dbReference type="InterPro" id="IPR022043">
    <property type="entry name" value="CAF1A_DD"/>
</dbReference>
<dbReference type="InterPro" id="IPR048800">
    <property type="entry name" value="Cac1-like_C"/>
</dbReference>
<dbReference type="GO" id="GO:0033186">
    <property type="term" value="C:CAF-1 complex"/>
    <property type="evidence" value="ECO:0007669"/>
    <property type="project" value="TreeGrafter"/>
</dbReference>
<evidence type="ECO:0000256" key="1">
    <source>
        <dbReference type="ARBA" id="ARBA00004123"/>
    </source>
</evidence>